<evidence type="ECO:0000313" key="2">
    <source>
        <dbReference type="EMBL" id="PRI11643.1"/>
    </source>
</evidence>
<feature type="compositionally biased region" description="Basic and acidic residues" evidence="1">
    <location>
        <begin position="62"/>
        <end position="71"/>
    </location>
</feature>
<comment type="caution">
    <text evidence="2">The sequence shown here is derived from an EMBL/GenBank/DDBJ whole genome shotgun (WGS) entry which is preliminary data.</text>
</comment>
<name>A0A2S9QPX8_9MICO</name>
<evidence type="ECO:0000256" key="1">
    <source>
        <dbReference type="SAM" id="MobiDB-lite"/>
    </source>
</evidence>
<gene>
    <name evidence="2" type="ORF">B4915_05945</name>
</gene>
<feature type="region of interest" description="Disordered" evidence="1">
    <location>
        <begin position="59"/>
        <end position="87"/>
    </location>
</feature>
<protein>
    <recommendedName>
        <fullName evidence="4">Type IV secretion protein Rhs</fullName>
    </recommendedName>
</protein>
<evidence type="ECO:0000313" key="3">
    <source>
        <dbReference type="Proteomes" id="UP000238650"/>
    </source>
</evidence>
<organism evidence="2 3">
    <name type="scientific">Leucobacter massiliensis</name>
    <dbReference type="NCBI Taxonomy" id="1686285"/>
    <lineage>
        <taxon>Bacteria</taxon>
        <taxon>Bacillati</taxon>
        <taxon>Actinomycetota</taxon>
        <taxon>Actinomycetes</taxon>
        <taxon>Micrococcales</taxon>
        <taxon>Microbacteriaceae</taxon>
        <taxon>Leucobacter</taxon>
    </lineage>
</organism>
<dbReference type="RefSeq" id="WP_105804915.1">
    <property type="nucleotide sequence ID" value="NZ_MWZD01000015.1"/>
</dbReference>
<reference evidence="2 3" key="1">
    <citation type="journal article" date="2017" name="New Microbes New Infect">
        <title>Genome sequence of 'Leucobacter massiliensis' sp. nov. isolated from human pharynx after travel to the 2014 Hajj.</title>
        <authorList>
            <person name="Leangapichart T."/>
            <person name="Gautret P."/>
            <person name="Nguyen T.T."/>
            <person name="Armstrong N."/>
            <person name="Rolain J.M."/>
        </authorList>
    </citation>
    <scope>NUCLEOTIDE SEQUENCE [LARGE SCALE GENOMIC DNA]</scope>
    <source>
        <strain evidence="2 3">122RC15</strain>
    </source>
</reference>
<accession>A0A2S9QPX8</accession>
<dbReference type="Proteomes" id="UP000238650">
    <property type="component" value="Unassembled WGS sequence"/>
</dbReference>
<dbReference type="OrthoDB" id="4981253at2"/>
<sequence length="87" mass="9673">MGKQKRKRQLWHKSPYDGVPGFYAAVQRFLYQIEGPSQLGERGEPAYVAPADPKCPVCGQSMKDHRIDRGGPGRPTHMVCPPRPAAD</sequence>
<dbReference type="AlphaFoldDB" id="A0A2S9QPX8"/>
<dbReference type="EMBL" id="MWZD01000015">
    <property type="protein sequence ID" value="PRI11643.1"/>
    <property type="molecule type" value="Genomic_DNA"/>
</dbReference>
<keyword evidence="3" id="KW-1185">Reference proteome</keyword>
<proteinExistence type="predicted"/>
<evidence type="ECO:0008006" key="4">
    <source>
        <dbReference type="Google" id="ProtNLM"/>
    </source>
</evidence>